<dbReference type="EMBL" id="CM034391">
    <property type="protein sequence ID" value="KAJ0180986.1"/>
    <property type="molecule type" value="Genomic_DNA"/>
</dbReference>
<reference evidence="1 2" key="1">
    <citation type="journal article" date="2021" name="Front. Genet.">
        <title>Chromosome-Level Genome Assembly Reveals Significant Gene Expansion in the Toll and IMD Signaling Pathways of Dendrolimus kikuchii.</title>
        <authorList>
            <person name="Zhou J."/>
            <person name="Wu P."/>
            <person name="Xiong Z."/>
            <person name="Liu N."/>
            <person name="Zhao N."/>
            <person name="Ji M."/>
            <person name="Qiu Y."/>
            <person name="Yang B."/>
        </authorList>
    </citation>
    <scope>NUCLEOTIDE SEQUENCE [LARGE SCALE GENOMIC DNA]</scope>
    <source>
        <strain evidence="1">Ann1</strain>
    </source>
</reference>
<evidence type="ECO:0000313" key="1">
    <source>
        <dbReference type="EMBL" id="KAJ0180986.1"/>
    </source>
</evidence>
<evidence type="ECO:0000313" key="2">
    <source>
        <dbReference type="Proteomes" id="UP000824533"/>
    </source>
</evidence>
<accession>A0ACC1DAT4</accession>
<dbReference type="Proteomes" id="UP000824533">
    <property type="component" value="Linkage Group LG05"/>
</dbReference>
<gene>
    <name evidence="1" type="ORF">K1T71_003071</name>
</gene>
<keyword evidence="2" id="KW-1185">Reference proteome</keyword>
<proteinExistence type="predicted"/>
<name>A0ACC1DAT4_9NEOP</name>
<sequence length="1711" mass="195484">MGGAHQPAAPGPSSLFIFSDENFIRRYTKFIIEWPPFEYAVLLTIIANCVVLALEEHLPNGDKTILAQNLEKTEAYFLLIFCVEASLKILALGFVLHRGSYLRNIWNIMDFFVVVTGIITQLPFASHVDFRTLRAIRVLRPLKLVSGVPSLQVVLKSIIKAMAPLLQIGLLVLFAIVIFAIIGLEFYSGALHKTCYHLEDINEIVNDGDNPTPCNADNETLAPYGAHVCAYETSTCLEKWEGPNRGITSFDNIGFAMLTVFQCITMEGWTAILYWTNDALGCAFNWIYFVPLIVLGSFFMLNLVLGVLSGEFAKEREKVENRQEFLKLRRQQQLEKELNGYVEWICKAEEVILAEERTTEEEKMHIIEARRKAAAKKKLKNLGKSKSTDTEEEEQDEDCGDDGFLKSKSRSAGKCADFWRAEKRFRFWIRHTVKTQWFYWFVIVLVLFNTICVAVEHYKQPKWLTSFLYYAEFVFLGLFMMEMWVKMYALGPRIYFESSFNRFDCVVISGSIFEVVWSEVKGGSFGLSVLRALRLLRIFKELTAAEEEQVEEDKEKQLQELEKEMGALHAVDGTPPGVDLSPSAPSSRKNKKKDEAKKDDDEEITDGPKPMLPYSSMFILSPTNPIRRGAHWVVNLRYFDFFIMVVICMSSAALAAEDPVNEHSPKNNILNYFDYAFTGVFTVEMLLKIIDLGILFHPGAYLRDLWNIMDAAVVICALVSFGFEIGGVKKGAGQNLSTIKSLRVLRVLRPLKTIKRVPKLKAVFDCVVNSLKNVINILIVYILFQFIFAVIAVQLFNGKFFFCNDISKNTYEDCQGWYFIYESNSLLPRATKRTWTTQSFHYDNVAVAMLTLFAVQTGEGWPQVLQNSMAATYEDRGPIQNFRIEMSIFYIVYFVVFPFFFVNIFVALIIITFQEQGEAELQDGEIDKNQKSCIDFTIEARPLERYMPSKRASFKYKVWRIVVSTPFEYFIMTLIVLNTLLLMMKYYNQNDLYADILKYSNMGFTGMFSVETVLKIIAYGVKNFFKDPWNTFDFITVIGSIIDALIMEFGENTFNVGFLRLFRAARLIKLLRQGYTIRILLWTFVQSFKALPYVCLLIAMLFFIYAIIGMQVFGNIDLSSEQDINRHNNFQSFIQALMLLFRCATGESWPAIMLGCLKTAKCDKNAGKPPNELCGSSLAYAYFVSFIFFCSFLMLNLFVAVIMDNFDYLTRDSSILGAHHLDEFVRIWAEYDPNATGKIHYTEMYDMLKNMDPPLGFGNKCPNRLAYKKLIRMNMPLDDEGKVNFTTTLFALIRENLNIKMRSAEEMDQADEELRETITHIWPLQSKKMLDLLVPRNDVLNAGKLTVGKVYAGLLILESWRSTRFGKNRPAGVPAYNENSPTAIQPKASFLSCLLDVAAGMGSGSRAGSLSHDGPTDGHIDESALASLVLELQGSHHASMESLDEGRLQPPHTYQNGHHGRSSSLRRTPSPRRRGHYGGYHHDIGFSDTVSNVVEIVKHEHQRHGRTHRAPHHYHPHGKEWRAPHPTTSLSQPSRSPSPPHHTYVWAPIGGDYRDRERDREWREWRDRSWEREGGRRGRGRQLPPTPTKPSTLQVKQQPFARISHSPSHLSLRHTVREPVEPLNDEYEYGREVERLIHRDYRSRERRGRGYESERGARGYEAPLSYEAALALGRGGGARALPSPAPAPAPRLPNGYKPRARHSDSDDDDWC</sequence>
<comment type="caution">
    <text evidence="1">The sequence shown here is derived from an EMBL/GenBank/DDBJ whole genome shotgun (WGS) entry which is preliminary data.</text>
</comment>
<organism evidence="1 2">
    <name type="scientific">Dendrolimus kikuchii</name>
    <dbReference type="NCBI Taxonomy" id="765133"/>
    <lineage>
        <taxon>Eukaryota</taxon>
        <taxon>Metazoa</taxon>
        <taxon>Ecdysozoa</taxon>
        <taxon>Arthropoda</taxon>
        <taxon>Hexapoda</taxon>
        <taxon>Insecta</taxon>
        <taxon>Pterygota</taxon>
        <taxon>Neoptera</taxon>
        <taxon>Endopterygota</taxon>
        <taxon>Lepidoptera</taxon>
        <taxon>Glossata</taxon>
        <taxon>Ditrysia</taxon>
        <taxon>Bombycoidea</taxon>
        <taxon>Lasiocampidae</taxon>
        <taxon>Dendrolimus</taxon>
    </lineage>
</organism>
<protein>
    <submittedName>
        <fullName evidence="1">Uncharacterized protein</fullName>
    </submittedName>
</protein>